<dbReference type="Pfam" id="PF00892">
    <property type="entry name" value="EamA"/>
    <property type="match status" value="2"/>
</dbReference>
<keyword evidence="14" id="KW-1185">Reference proteome</keyword>
<dbReference type="PANTHER" id="PTHR22911:SF6">
    <property type="entry name" value="SOLUTE CARRIER FAMILY 35 MEMBER G1"/>
    <property type="match status" value="1"/>
</dbReference>
<proteinExistence type="inferred from homology"/>
<feature type="transmembrane region" description="Helical" evidence="11">
    <location>
        <begin position="75"/>
        <end position="92"/>
    </location>
</feature>
<organism evidence="13 14">
    <name type="scientific">Rickettsia massiliae (strain Mtu5)</name>
    <dbReference type="NCBI Taxonomy" id="416276"/>
    <lineage>
        <taxon>Bacteria</taxon>
        <taxon>Pseudomonadati</taxon>
        <taxon>Pseudomonadota</taxon>
        <taxon>Alphaproteobacteria</taxon>
        <taxon>Rickettsiales</taxon>
        <taxon>Rickettsiaceae</taxon>
        <taxon>Rickettsieae</taxon>
        <taxon>Rickettsia</taxon>
        <taxon>spotted fever group</taxon>
    </lineage>
</organism>
<evidence type="ECO:0000256" key="11">
    <source>
        <dbReference type="SAM" id="Phobius"/>
    </source>
</evidence>
<evidence type="ECO:0000256" key="6">
    <source>
        <dbReference type="ARBA" id="ARBA00022692"/>
    </source>
</evidence>
<dbReference type="GO" id="GO:0005886">
    <property type="term" value="C:plasma membrane"/>
    <property type="evidence" value="ECO:0007669"/>
    <property type="project" value="UniProtKB-SubCell"/>
</dbReference>
<evidence type="ECO:0000256" key="10">
    <source>
        <dbReference type="ARBA" id="ARBA00023136"/>
    </source>
</evidence>
<feature type="transmembrane region" description="Helical" evidence="11">
    <location>
        <begin position="209"/>
        <end position="229"/>
    </location>
</feature>
<dbReference type="AlphaFoldDB" id="A8F0I3"/>
<feature type="transmembrane region" description="Helical" evidence="11">
    <location>
        <begin position="125"/>
        <end position="142"/>
    </location>
</feature>
<dbReference type="InterPro" id="IPR000620">
    <property type="entry name" value="EamA_dom"/>
</dbReference>
<dbReference type="SUPFAM" id="SSF103481">
    <property type="entry name" value="Multidrug resistance efflux transporter EmrE"/>
    <property type="match status" value="2"/>
</dbReference>
<comment type="function">
    <text evidence="1">Transports S-adenosylmethionine.</text>
</comment>
<keyword evidence="9 11" id="KW-1133">Transmembrane helix</keyword>
<keyword evidence="10 11" id="KW-0472">Membrane</keyword>
<evidence type="ECO:0000256" key="8">
    <source>
        <dbReference type="ARBA" id="ARBA00022970"/>
    </source>
</evidence>
<feature type="transmembrane region" description="Helical" evidence="11">
    <location>
        <begin position="241"/>
        <end position="260"/>
    </location>
</feature>
<dbReference type="InterPro" id="IPR037185">
    <property type="entry name" value="EmrE-like"/>
</dbReference>
<protein>
    <recommendedName>
        <fullName evidence="4">S-adenosylmethionine uptake transporter</fullName>
    </recommendedName>
</protein>
<evidence type="ECO:0000256" key="4">
    <source>
        <dbReference type="ARBA" id="ARBA00019341"/>
    </source>
</evidence>
<feature type="domain" description="EamA" evidence="12">
    <location>
        <begin position="12"/>
        <end position="143"/>
    </location>
</feature>
<dbReference type="HOGENOM" id="CLU_032828_0_0_5"/>
<evidence type="ECO:0000256" key="1">
    <source>
        <dbReference type="ARBA" id="ARBA00004028"/>
    </source>
</evidence>
<evidence type="ECO:0000256" key="9">
    <source>
        <dbReference type="ARBA" id="ARBA00022989"/>
    </source>
</evidence>
<evidence type="ECO:0000313" key="14">
    <source>
        <dbReference type="Proteomes" id="UP000001311"/>
    </source>
</evidence>
<evidence type="ECO:0000259" key="12">
    <source>
        <dbReference type="Pfam" id="PF00892"/>
    </source>
</evidence>
<dbReference type="Proteomes" id="UP000001311">
    <property type="component" value="Chromosome"/>
</dbReference>
<keyword evidence="5" id="KW-0813">Transport</keyword>
<dbReference type="PANTHER" id="PTHR22911">
    <property type="entry name" value="ACYL-MALONYL CONDENSING ENZYME-RELATED"/>
    <property type="match status" value="1"/>
</dbReference>
<feature type="transmembrane region" description="Helical" evidence="11">
    <location>
        <begin position="154"/>
        <end position="171"/>
    </location>
</feature>
<evidence type="ECO:0000256" key="5">
    <source>
        <dbReference type="ARBA" id="ARBA00022448"/>
    </source>
</evidence>
<accession>A8F0I3</accession>
<feature type="domain" description="EamA" evidence="12">
    <location>
        <begin position="153"/>
        <end position="282"/>
    </location>
</feature>
<feature type="transmembrane region" description="Helical" evidence="11">
    <location>
        <begin position="45"/>
        <end position="63"/>
    </location>
</feature>
<comment type="similarity">
    <text evidence="3">Belongs to the drug/metabolite transporter (DMT) superfamily. 10 TMS drug/metabolite exporter (DME) (TC 2.A.7.3) family.</text>
</comment>
<evidence type="ECO:0000256" key="7">
    <source>
        <dbReference type="ARBA" id="ARBA00022737"/>
    </source>
</evidence>
<feature type="transmembrane region" description="Helical" evidence="11">
    <location>
        <begin position="266"/>
        <end position="283"/>
    </location>
</feature>
<keyword evidence="8" id="KW-0029">Amino-acid transport</keyword>
<dbReference type="KEGG" id="rms:RMA_0114"/>
<keyword evidence="7" id="KW-0677">Repeat</keyword>
<feature type="transmembrane region" description="Helical" evidence="11">
    <location>
        <begin position="98"/>
        <end position="120"/>
    </location>
</feature>
<gene>
    <name evidence="13" type="primary">sam</name>
    <name evidence="13" type="ordered locus">RMA_0114</name>
</gene>
<dbReference type="EMBL" id="CP000683">
    <property type="protein sequence ID" value="ABV84419.1"/>
    <property type="molecule type" value="Genomic_DNA"/>
</dbReference>
<evidence type="ECO:0000256" key="2">
    <source>
        <dbReference type="ARBA" id="ARBA00004429"/>
    </source>
</evidence>
<comment type="subcellular location">
    <subcellularLocation>
        <location evidence="2">Cell inner membrane</location>
        <topology evidence="2">Multi-pass membrane protein</topology>
    </subcellularLocation>
</comment>
<dbReference type="GO" id="GO:0006865">
    <property type="term" value="P:amino acid transport"/>
    <property type="evidence" value="ECO:0007669"/>
    <property type="project" value="UniProtKB-KW"/>
</dbReference>
<evidence type="ECO:0000313" key="13">
    <source>
        <dbReference type="EMBL" id="ABV84419.1"/>
    </source>
</evidence>
<keyword evidence="6 11" id="KW-0812">Transmembrane</keyword>
<name>A8F0I3_RICM5</name>
<feature type="transmembrane region" description="Helical" evidence="11">
    <location>
        <begin position="183"/>
        <end position="203"/>
    </location>
</feature>
<sequence length="296" mass="33306">MLMNDALKTYLTGIGWFLLSLVSSSANDVMSKYLGTRLHSFEVAFFRFFFSSIVLLPFVVYYGKNTLKTSRPFVHILRGLLLFFGMTSWTYGLTIAPVTTATVVSFSIPLFTLILAVFFLNENIIWPRWVVTVVGFIGLVVTLKPHAEDFNPEILYFVLAAISFAMLDIINKKFVIKESMISMLFYSAIVTAIVSLPVASQYWLTPSSFELALLFVLGSSGSLILFFLLKAFSMVDATATAPYRYLELVISAIAAYFIFNEFPDKSTLHGAVIIIPTTLFIIYSEKKAMNRKHESQ</sequence>
<evidence type="ECO:0000256" key="3">
    <source>
        <dbReference type="ARBA" id="ARBA00009853"/>
    </source>
</evidence>
<reference evidence="13 14" key="1">
    <citation type="journal article" date="2007" name="Genome Res.">
        <title>Lateral gene transfer between obligate intracellular bacteria: evidence from the Rickettsia massiliae genome.</title>
        <authorList>
            <person name="Blanc G."/>
            <person name="Ogata H."/>
            <person name="Robert C."/>
            <person name="Audic S."/>
            <person name="Claverie J.-M."/>
            <person name="Raoult D."/>
        </authorList>
    </citation>
    <scope>NUCLEOTIDE SEQUENCE [LARGE SCALE GENOMIC DNA]</scope>
    <source>
        <strain evidence="14">Mtu5</strain>
    </source>
</reference>